<reference evidence="3" key="1">
    <citation type="submission" date="2019-10" db="EMBL/GenBank/DDBJ databases">
        <title>Lacipirellula parvula gen. nov., sp. nov., representing a lineage of planctomycetes widespread in freshwater anoxic habitats, and description of the family Lacipirellulaceae.</title>
        <authorList>
            <person name="Dedysh S.N."/>
            <person name="Kulichevskaya I.S."/>
            <person name="Beletsky A.V."/>
            <person name="Rakitin A.L."/>
            <person name="Mardanov A.V."/>
            <person name="Ivanova A.A."/>
            <person name="Saltykova V.X."/>
            <person name="Rijpstra W.I.C."/>
            <person name="Sinninghe Damste J.S."/>
            <person name="Ravin N.V."/>
        </authorList>
    </citation>
    <scope>NUCLEOTIDE SEQUENCE [LARGE SCALE GENOMIC DNA]</scope>
    <source>
        <strain evidence="3">PX69</strain>
    </source>
</reference>
<dbReference type="KEGG" id="lpav:PLANPX_4629"/>
<dbReference type="AlphaFoldDB" id="A0A5K7XG32"/>
<dbReference type="EMBL" id="AP021861">
    <property type="protein sequence ID" value="BBO35017.1"/>
    <property type="molecule type" value="Genomic_DNA"/>
</dbReference>
<feature type="transmembrane region" description="Helical" evidence="1">
    <location>
        <begin position="58"/>
        <end position="81"/>
    </location>
</feature>
<proteinExistence type="predicted"/>
<dbReference type="Proteomes" id="UP000326837">
    <property type="component" value="Chromosome"/>
</dbReference>
<dbReference type="RefSeq" id="WP_152100486.1">
    <property type="nucleotide sequence ID" value="NZ_AP021861.1"/>
</dbReference>
<sequence>MLKRLFTKHRSQITDHLVAGGLALLAVALLTSDATACPTCREGLAENDPHGQSMAAGYYYSILFMMSMPFIIITTFGSFAYRSVKKAEAERAVTKQ</sequence>
<organism evidence="2 3">
    <name type="scientific">Lacipirellula parvula</name>
    <dbReference type="NCBI Taxonomy" id="2650471"/>
    <lineage>
        <taxon>Bacteria</taxon>
        <taxon>Pseudomonadati</taxon>
        <taxon>Planctomycetota</taxon>
        <taxon>Planctomycetia</taxon>
        <taxon>Pirellulales</taxon>
        <taxon>Lacipirellulaceae</taxon>
        <taxon>Lacipirellula</taxon>
    </lineage>
</organism>
<evidence type="ECO:0000313" key="3">
    <source>
        <dbReference type="Proteomes" id="UP000326837"/>
    </source>
</evidence>
<keyword evidence="3" id="KW-1185">Reference proteome</keyword>
<protein>
    <submittedName>
        <fullName evidence="2">Uncharacterized protein</fullName>
    </submittedName>
</protein>
<name>A0A5K7XG32_9BACT</name>
<accession>A0A5K7XG32</accession>
<evidence type="ECO:0000313" key="2">
    <source>
        <dbReference type="EMBL" id="BBO35017.1"/>
    </source>
</evidence>
<keyword evidence="1" id="KW-0812">Transmembrane</keyword>
<keyword evidence="1" id="KW-0472">Membrane</keyword>
<gene>
    <name evidence="2" type="ORF">PLANPX_4629</name>
</gene>
<evidence type="ECO:0000256" key="1">
    <source>
        <dbReference type="SAM" id="Phobius"/>
    </source>
</evidence>
<keyword evidence="1" id="KW-1133">Transmembrane helix</keyword>